<evidence type="ECO:0000256" key="5">
    <source>
        <dbReference type="SAM" id="MobiDB-lite"/>
    </source>
</evidence>
<sequence>MNIPQQISPYGQYCSQPISEAWLIKALRLFHSNKPESTSKLKRMYKEACENETNVTKISLAEALKDLSDEQTQPIQSNTKSRIAAPSFGSLTSQPSNQVSSKLSTPVERPNIVINQSAQSVSLDASANKKAKVTFFNMFDSNKNLPIKKAGGASGVMDLVASLNCSICGRMSAQMDGKNVSSSNLLVECTSCGALYHQLCHKPQLLSPVTPADKWKCNKCDSNLST</sequence>
<dbReference type="InterPro" id="IPR001965">
    <property type="entry name" value="Znf_PHD"/>
</dbReference>
<evidence type="ECO:0000259" key="6">
    <source>
        <dbReference type="PROSITE" id="PS50016"/>
    </source>
</evidence>
<organism evidence="7 8">
    <name type="scientific">Cichlidogyrus casuarinus</name>
    <dbReference type="NCBI Taxonomy" id="1844966"/>
    <lineage>
        <taxon>Eukaryota</taxon>
        <taxon>Metazoa</taxon>
        <taxon>Spiralia</taxon>
        <taxon>Lophotrochozoa</taxon>
        <taxon>Platyhelminthes</taxon>
        <taxon>Monogenea</taxon>
        <taxon>Monopisthocotylea</taxon>
        <taxon>Dactylogyridea</taxon>
        <taxon>Ancyrocephalidae</taxon>
        <taxon>Cichlidogyrus</taxon>
    </lineage>
</organism>
<dbReference type="Proteomes" id="UP001626550">
    <property type="component" value="Unassembled WGS sequence"/>
</dbReference>
<comment type="caution">
    <text evidence="7">The sequence shown here is derived from an EMBL/GenBank/DDBJ whole genome shotgun (WGS) entry which is preliminary data.</text>
</comment>
<keyword evidence="1" id="KW-0479">Metal-binding</keyword>
<evidence type="ECO:0000313" key="7">
    <source>
        <dbReference type="EMBL" id="KAL3320124.1"/>
    </source>
</evidence>
<dbReference type="SUPFAM" id="SSF57903">
    <property type="entry name" value="FYVE/PHD zinc finger"/>
    <property type="match status" value="1"/>
</dbReference>
<proteinExistence type="predicted"/>
<evidence type="ECO:0000313" key="8">
    <source>
        <dbReference type="Proteomes" id="UP001626550"/>
    </source>
</evidence>
<dbReference type="PROSITE" id="PS50016">
    <property type="entry name" value="ZF_PHD_2"/>
    <property type="match status" value="1"/>
</dbReference>
<evidence type="ECO:0000256" key="2">
    <source>
        <dbReference type="ARBA" id="ARBA00022771"/>
    </source>
</evidence>
<dbReference type="SMART" id="SM00249">
    <property type="entry name" value="PHD"/>
    <property type="match status" value="1"/>
</dbReference>
<protein>
    <submittedName>
        <fullName evidence="7">Integrator complex subunit 12</fullName>
    </submittedName>
</protein>
<dbReference type="PROSITE" id="PS01359">
    <property type="entry name" value="ZF_PHD_1"/>
    <property type="match status" value="1"/>
</dbReference>
<gene>
    <name evidence="7" type="primary">INTS12</name>
    <name evidence="7" type="ORF">Ciccas_001191</name>
</gene>
<feature type="region of interest" description="Disordered" evidence="5">
    <location>
        <begin position="69"/>
        <end position="104"/>
    </location>
</feature>
<feature type="compositionally biased region" description="Polar residues" evidence="5">
    <location>
        <begin position="70"/>
        <end position="81"/>
    </location>
</feature>
<dbReference type="Pfam" id="PF00628">
    <property type="entry name" value="PHD"/>
    <property type="match status" value="1"/>
</dbReference>
<keyword evidence="3" id="KW-0862">Zinc</keyword>
<keyword evidence="8" id="KW-1185">Reference proteome</keyword>
<evidence type="ECO:0000256" key="4">
    <source>
        <dbReference type="PROSITE-ProRule" id="PRU00146"/>
    </source>
</evidence>
<evidence type="ECO:0000256" key="1">
    <source>
        <dbReference type="ARBA" id="ARBA00022723"/>
    </source>
</evidence>
<feature type="domain" description="PHD-type" evidence="6">
    <location>
        <begin position="162"/>
        <end position="223"/>
    </location>
</feature>
<dbReference type="InterPro" id="IPR013083">
    <property type="entry name" value="Znf_RING/FYVE/PHD"/>
</dbReference>
<accession>A0ABD2QKT7</accession>
<name>A0ABD2QKT7_9PLAT</name>
<dbReference type="AlphaFoldDB" id="A0ABD2QKT7"/>
<dbReference type="EMBL" id="JBJKFK010000074">
    <property type="protein sequence ID" value="KAL3320124.1"/>
    <property type="molecule type" value="Genomic_DNA"/>
</dbReference>
<feature type="compositionally biased region" description="Polar residues" evidence="5">
    <location>
        <begin position="89"/>
        <end position="104"/>
    </location>
</feature>
<dbReference type="InterPro" id="IPR019786">
    <property type="entry name" value="Zinc_finger_PHD-type_CS"/>
</dbReference>
<dbReference type="InterPro" id="IPR019787">
    <property type="entry name" value="Znf_PHD-finger"/>
</dbReference>
<dbReference type="GO" id="GO:0008270">
    <property type="term" value="F:zinc ion binding"/>
    <property type="evidence" value="ECO:0007669"/>
    <property type="project" value="UniProtKB-KW"/>
</dbReference>
<evidence type="ECO:0000256" key="3">
    <source>
        <dbReference type="ARBA" id="ARBA00022833"/>
    </source>
</evidence>
<reference evidence="7 8" key="1">
    <citation type="submission" date="2024-11" db="EMBL/GenBank/DDBJ databases">
        <title>Adaptive evolution of stress response genes in parasites aligns with host niche diversity.</title>
        <authorList>
            <person name="Hahn C."/>
            <person name="Resl P."/>
        </authorList>
    </citation>
    <scope>NUCLEOTIDE SEQUENCE [LARGE SCALE GENOMIC DNA]</scope>
    <source>
        <strain evidence="7">EGGRZ-B1_66</strain>
        <tissue evidence="7">Body</tissue>
    </source>
</reference>
<keyword evidence="2 4" id="KW-0863">Zinc-finger</keyword>
<dbReference type="Gene3D" id="3.30.40.10">
    <property type="entry name" value="Zinc/RING finger domain, C3HC4 (zinc finger)"/>
    <property type="match status" value="1"/>
</dbReference>
<dbReference type="InterPro" id="IPR011011">
    <property type="entry name" value="Znf_FYVE_PHD"/>
</dbReference>